<evidence type="ECO:0000313" key="3">
    <source>
        <dbReference type="Proteomes" id="UP001265746"/>
    </source>
</evidence>
<accession>A0AAD9W3N5</accession>
<dbReference type="Proteomes" id="UP001265746">
    <property type="component" value="Unassembled WGS sequence"/>
</dbReference>
<dbReference type="AlphaFoldDB" id="A0AAD9W3N5"/>
<evidence type="ECO:0000313" key="2">
    <source>
        <dbReference type="EMBL" id="KAK2607643.1"/>
    </source>
</evidence>
<keyword evidence="3" id="KW-1185">Reference proteome</keyword>
<feature type="chain" id="PRO_5042099514" evidence="1">
    <location>
        <begin position="21"/>
        <end position="124"/>
    </location>
</feature>
<organism evidence="2 3">
    <name type="scientific">Phomopsis amygdali</name>
    <name type="common">Fusicoccum amygdali</name>
    <dbReference type="NCBI Taxonomy" id="1214568"/>
    <lineage>
        <taxon>Eukaryota</taxon>
        <taxon>Fungi</taxon>
        <taxon>Dikarya</taxon>
        <taxon>Ascomycota</taxon>
        <taxon>Pezizomycotina</taxon>
        <taxon>Sordariomycetes</taxon>
        <taxon>Sordariomycetidae</taxon>
        <taxon>Diaporthales</taxon>
        <taxon>Diaporthaceae</taxon>
        <taxon>Diaporthe</taxon>
    </lineage>
</organism>
<name>A0AAD9W3N5_PHOAM</name>
<keyword evidence="1" id="KW-0732">Signal</keyword>
<dbReference type="EMBL" id="JAUJFL010000003">
    <property type="protein sequence ID" value="KAK2607643.1"/>
    <property type="molecule type" value="Genomic_DNA"/>
</dbReference>
<evidence type="ECO:0000256" key="1">
    <source>
        <dbReference type="SAM" id="SignalP"/>
    </source>
</evidence>
<sequence length="124" mass="13276">MKCNILVAFLATALPRAVLSAPVPVSMEITGSDRSDYKRFAETVARNEFSTDGRSGYNSVEVAARGITTNAETGGRSGYNSIEVTERDLATNAVTDGRSGYNSVEIVERKVTTDAETNGRSGYN</sequence>
<gene>
    <name evidence="2" type="ORF">N8I77_006306</name>
</gene>
<comment type="caution">
    <text evidence="2">The sequence shown here is derived from an EMBL/GenBank/DDBJ whole genome shotgun (WGS) entry which is preliminary data.</text>
</comment>
<protein>
    <submittedName>
        <fullName evidence="2">Uncharacterized protein</fullName>
    </submittedName>
</protein>
<feature type="signal peptide" evidence="1">
    <location>
        <begin position="1"/>
        <end position="20"/>
    </location>
</feature>
<reference evidence="2" key="1">
    <citation type="submission" date="2023-06" db="EMBL/GenBank/DDBJ databases">
        <authorList>
            <person name="Noh H."/>
        </authorList>
    </citation>
    <scope>NUCLEOTIDE SEQUENCE</scope>
    <source>
        <strain evidence="2">DUCC20226</strain>
    </source>
</reference>
<proteinExistence type="predicted"/>